<evidence type="ECO:0000256" key="6">
    <source>
        <dbReference type="ARBA" id="ARBA00022989"/>
    </source>
</evidence>
<evidence type="ECO:0000313" key="9">
    <source>
        <dbReference type="EMBL" id="SNV56431.1"/>
    </source>
</evidence>
<dbReference type="GO" id="GO:0015295">
    <property type="term" value="F:solute:proton symporter activity"/>
    <property type="evidence" value="ECO:0007669"/>
    <property type="project" value="TreeGrafter"/>
</dbReference>
<feature type="transmembrane region" description="Helical" evidence="8">
    <location>
        <begin position="33"/>
        <end position="55"/>
    </location>
</feature>
<comment type="subcellular location">
    <subcellularLocation>
        <location evidence="1 8">Cell membrane</location>
        <topology evidence="1 8">Multi-pass membrane protein</topology>
    </subcellularLocation>
</comment>
<feature type="transmembrane region" description="Helical" evidence="8">
    <location>
        <begin position="472"/>
        <end position="495"/>
    </location>
</feature>
<evidence type="ECO:0000256" key="8">
    <source>
        <dbReference type="RuleBase" id="RU365092"/>
    </source>
</evidence>
<feature type="transmembrane region" description="Helical" evidence="8">
    <location>
        <begin position="218"/>
        <end position="238"/>
    </location>
</feature>
<organism evidence="9 10">
    <name type="scientific">Mammaliicoccus stepanovicii</name>
    <dbReference type="NCBI Taxonomy" id="643214"/>
    <lineage>
        <taxon>Bacteria</taxon>
        <taxon>Bacillati</taxon>
        <taxon>Bacillota</taxon>
        <taxon>Bacilli</taxon>
        <taxon>Bacillales</taxon>
        <taxon>Staphylococcaceae</taxon>
        <taxon>Mammaliicoccus</taxon>
    </lineage>
</organism>
<dbReference type="Pfam" id="PF02652">
    <property type="entry name" value="Lactate_perm"/>
    <property type="match status" value="1"/>
</dbReference>
<proteinExistence type="inferred from homology"/>
<dbReference type="PANTHER" id="PTHR30003">
    <property type="entry name" value="L-LACTATE PERMEASE"/>
    <property type="match status" value="1"/>
</dbReference>
<feature type="transmembrane region" description="Helical" evidence="8">
    <location>
        <begin position="507"/>
        <end position="528"/>
    </location>
</feature>
<evidence type="ECO:0000256" key="1">
    <source>
        <dbReference type="ARBA" id="ARBA00004651"/>
    </source>
</evidence>
<keyword evidence="6 8" id="KW-1133">Transmembrane helix</keyword>
<sequence>MLMLVALSAVIVPFLLLVLLRMSALKGMTISAIVVIILGMSVWGMDGKVIAASFLQGTHKTITILLILFGALVLLNTLKETGAVNRINLGFQSVSSDMRVQVIIVAFLFGALIEGAAGFGTPAMVTAPLMLALGFRPMAAVATALIADSVSVSFGAVGTPVIVGLSTLENANTELFHNTAIRITAIDLLSGIFIPFIIVTTMILFTSKQNKLKHILEIMPWTLLIGITYVASAFLYANLFGPEFVSILGSLTTIMVAVFTAKKNILIPKNIWKDAMAKDFKVSDEKVEMSLAAAWSPYVIVVLLLLLTRVVPSVKTFTTSVLNLSWKNILGFETIKSNWEILYSPGTILTLAALFAIVIQRKSFKSFAKASVISFNTIKITGITLVSTLAMVHVFTNSGLNTNDLVSMPAYIAGGMTTLFGPVWLFVAPFLGALGSFITGSATVSTLTFAPVQLNVANAVGMDAVSVLAAQVIGGAAGNMICVHNVVAVCAVVDMDGKEGSVIRKTLVPALLYCLLVGISAYIITMFIF</sequence>
<feature type="transmembrane region" description="Helical" evidence="8">
    <location>
        <begin position="140"/>
        <end position="163"/>
    </location>
</feature>
<feature type="transmembrane region" description="Helical" evidence="8">
    <location>
        <begin position="341"/>
        <end position="359"/>
    </location>
</feature>
<evidence type="ECO:0000256" key="3">
    <source>
        <dbReference type="ARBA" id="ARBA00022448"/>
    </source>
</evidence>
<feature type="transmembrane region" description="Helical" evidence="8">
    <location>
        <begin position="98"/>
        <end position="119"/>
    </location>
</feature>
<dbReference type="KEGG" id="sste:SAMEA4384403_0242"/>
<dbReference type="GO" id="GO:0005886">
    <property type="term" value="C:plasma membrane"/>
    <property type="evidence" value="ECO:0007669"/>
    <property type="project" value="UniProtKB-SubCell"/>
</dbReference>
<feature type="transmembrane region" description="Helical" evidence="8">
    <location>
        <begin position="183"/>
        <end position="206"/>
    </location>
</feature>
<dbReference type="PANTHER" id="PTHR30003:SF0">
    <property type="entry name" value="GLYCOLATE PERMEASE GLCA-RELATED"/>
    <property type="match status" value="1"/>
</dbReference>
<accession>A0A239YB08</accession>
<feature type="transmembrane region" description="Helical" evidence="8">
    <location>
        <begin position="434"/>
        <end position="452"/>
    </location>
</feature>
<evidence type="ECO:0000256" key="5">
    <source>
        <dbReference type="ARBA" id="ARBA00022692"/>
    </source>
</evidence>
<evidence type="ECO:0000256" key="4">
    <source>
        <dbReference type="ARBA" id="ARBA00022475"/>
    </source>
</evidence>
<comment type="similarity">
    <text evidence="2 8">Belongs to the lactate permease family.</text>
</comment>
<keyword evidence="5 8" id="KW-0812">Transmembrane</keyword>
<feature type="transmembrane region" description="Helical" evidence="8">
    <location>
        <begin position="62"/>
        <end position="78"/>
    </location>
</feature>
<name>A0A239YB08_9STAP</name>
<feature type="transmembrane region" description="Helical" evidence="8">
    <location>
        <begin position="244"/>
        <end position="266"/>
    </location>
</feature>
<feature type="transmembrane region" description="Helical" evidence="8">
    <location>
        <begin position="408"/>
        <end position="427"/>
    </location>
</feature>
<keyword evidence="10" id="KW-1185">Reference proteome</keyword>
<dbReference type="GO" id="GO:0015129">
    <property type="term" value="F:lactate transmembrane transporter activity"/>
    <property type="evidence" value="ECO:0007669"/>
    <property type="project" value="UniProtKB-UniRule"/>
</dbReference>
<evidence type="ECO:0000256" key="7">
    <source>
        <dbReference type="ARBA" id="ARBA00023136"/>
    </source>
</evidence>
<protein>
    <recommendedName>
        <fullName evidence="8">L-lactate permease</fullName>
    </recommendedName>
</protein>
<keyword evidence="7 8" id="KW-0472">Membrane</keyword>
<dbReference type="AlphaFoldDB" id="A0A239YB08"/>
<feature type="transmembrane region" description="Helical" evidence="8">
    <location>
        <begin position="371"/>
        <end position="396"/>
    </location>
</feature>
<keyword evidence="4 8" id="KW-1003">Cell membrane</keyword>
<evidence type="ECO:0000313" key="10">
    <source>
        <dbReference type="Proteomes" id="UP000242084"/>
    </source>
</evidence>
<keyword evidence="3 8" id="KW-0813">Transport</keyword>
<feature type="transmembrane region" description="Helical" evidence="8">
    <location>
        <begin position="287"/>
        <end position="307"/>
    </location>
</feature>
<dbReference type="OrthoDB" id="9761056at2"/>
<dbReference type="Proteomes" id="UP000242084">
    <property type="component" value="Chromosome 1"/>
</dbReference>
<comment type="function">
    <text evidence="8">Uptake of L-lactate across the membrane. Can also transport D-lactate and glycolate.</text>
</comment>
<dbReference type="RefSeq" id="WP_095085593.1">
    <property type="nucleotide sequence ID" value="NZ_BMDM01000007.1"/>
</dbReference>
<reference evidence="9 10" key="1">
    <citation type="submission" date="2017-06" db="EMBL/GenBank/DDBJ databases">
        <authorList>
            <consortium name="Pathogen Informatics"/>
        </authorList>
    </citation>
    <scope>NUCLEOTIDE SEQUENCE [LARGE SCALE GENOMIC DNA]</scope>
    <source>
        <strain evidence="9 10">NCTC13839</strain>
    </source>
</reference>
<dbReference type="EMBL" id="LT906462">
    <property type="protein sequence ID" value="SNV56431.1"/>
    <property type="molecule type" value="Genomic_DNA"/>
</dbReference>
<dbReference type="InterPro" id="IPR003804">
    <property type="entry name" value="Lactate_perm"/>
</dbReference>
<gene>
    <name evidence="9" type="primary">lutP</name>
    <name evidence="9" type="ORF">SAMEA4384403_00242</name>
</gene>
<evidence type="ECO:0000256" key="2">
    <source>
        <dbReference type="ARBA" id="ARBA00010100"/>
    </source>
</evidence>